<dbReference type="Proteomes" id="UP000799429">
    <property type="component" value="Unassembled WGS sequence"/>
</dbReference>
<dbReference type="GO" id="GO:1902929">
    <property type="term" value="C:plasma membrane of growing cell tip"/>
    <property type="evidence" value="ECO:0007669"/>
    <property type="project" value="TreeGrafter"/>
</dbReference>
<sequence>MRKLTSLLGSTETNLATLLLAISSLTLHNVAAFDFNPVPSPNLDLDQLGRVALAGDFDSISLYQYEGQTQNGFSSNGTQSVLARFPNGVFTSVSNADAHIETMCSFVDKAGRMHGVVVGGNFTSLGSDEANGVALVNHTTGSITPLPGLNGRVTSLLCDRDGGIVYVGGSFSGGNSTNAIAWVTGWTNLPFAGFNGPVRSIVKGPRGRIIFGGSFDGLGNTTAPETPDEQDVPISSANITADGSSLDPSFSDPRNIVCKTNAGTGVGNSWLLADNRPGSWTANFAFGFNPTKIRLWNTPEGDRGTKTWRFTALPLGGILNLTFADPETGETRYCDQTCPLPDNNSTAQDFFLVNKPIGMNAFRIDISDWYGSGGGLAGIQLSQDDIYTFAIDDFNSPKCTGEDVGASSTSTGPWAVTPSGQSSSSYLTASLTGDDIGINSAQVVFRPNIKQSGNYSVTVYTPGCIQDDTCDSRGRVNITGVMGSGTRSSNRPMSTELFQTNNFDKYDRVYFGYVDATSDSFQPAVTLAPSNGQQGDVTIVAQRVRFELLSSEANGLNGLFEYNPNQAEIDTDFSASAINRAGIGLNSQALITSLAVQDNTLFVAGDFENRNYSNIFSIEGNDIDSLPGGGLNSGVFTLYHKEDDALLYVGGNFTSTRDNRTDGLKGVAAYSIEDGEWQPLGAGVHGFVMEIVPFTLNLTADEPEDVISINGYFDRVHKFGNNTDFPAQNFAIWVPSRRNWLNNLNINTISITGRLTATTETPDSEPLWAGSVSSQGNSASGAVAMTNSDRLALQNIPVKIQPKQISTESSRKRAINGQNLTGVVAGLIHQEGGFNLTILGGHFTAMSSNGSQIDNLLIMDGDDSDKVFGIGNSVDTDSTYMALAIHGSTLFAGGIVSGDVNGDELNGLVLYDLNSKTLGNDQPPAFSGSDVAVNAIRPRPESGNVYVGGNFESAGSFPCPGLCVFDTSRTQWSSPGAGLSGNVATMAWVTKDQLIIGGNLTVGGNTTTLATYDADDQKFQEITGAGSLPGPVTALTAANEEGSQFWVAGQDVNGAAYLQKFDGKKWVSIGDDLDQGTIIRGLQVFSLQEDHDDSKVMENDQVLMILGTLNIPNFGNASAALYDGQKFTPFILANTASNTGGSLSQAFVQKQNFFKPGRGGLAIGFIVLIALAIALALTFLIVVAGIIAERIRRKREGYMPAPTHAYDKTSNMGRIPPETLLQGVGSER</sequence>
<evidence type="ECO:0000256" key="1">
    <source>
        <dbReference type="SAM" id="MobiDB-lite"/>
    </source>
</evidence>
<dbReference type="SUPFAM" id="SSF63829">
    <property type="entry name" value="Calcium-dependent phosphotriesterase"/>
    <property type="match status" value="1"/>
</dbReference>
<dbReference type="OrthoDB" id="2503993at2759"/>
<keyword evidence="8" id="KW-1185">Reference proteome</keyword>
<name>A0A9P4S6K9_9PEZI</name>
<dbReference type="InterPro" id="IPR015915">
    <property type="entry name" value="Kelch-typ_b-propeller"/>
</dbReference>
<dbReference type="Gene3D" id="2.120.10.80">
    <property type="entry name" value="Kelch-type beta propeller"/>
    <property type="match status" value="1"/>
</dbReference>
<keyword evidence="2" id="KW-0812">Transmembrane</keyword>
<feature type="transmembrane region" description="Helical" evidence="2">
    <location>
        <begin position="1161"/>
        <end position="1188"/>
    </location>
</feature>
<dbReference type="InterPro" id="IPR024982">
    <property type="entry name" value="Rax2-like_C"/>
</dbReference>
<keyword evidence="2" id="KW-0472">Membrane</keyword>
<reference evidence="7" key="1">
    <citation type="journal article" date="2020" name="Stud. Mycol.">
        <title>101 Dothideomycetes genomes: a test case for predicting lifestyles and emergence of pathogens.</title>
        <authorList>
            <person name="Haridas S."/>
            <person name="Albert R."/>
            <person name="Binder M."/>
            <person name="Bloem J."/>
            <person name="Labutti K."/>
            <person name="Salamov A."/>
            <person name="Andreopoulos B."/>
            <person name="Baker S."/>
            <person name="Barry K."/>
            <person name="Bills G."/>
            <person name="Bluhm B."/>
            <person name="Cannon C."/>
            <person name="Castanera R."/>
            <person name="Culley D."/>
            <person name="Daum C."/>
            <person name="Ezra D."/>
            <person name="Gonzalez J."/>
            <person name="Henrissat B."/>
            <person name="Kuo A."/>
            <person name="Liang C."/>
            <person name="Lipzen A."/>
            <person name="Lutzoni F."/>
            <person name="Magnuson J."/>
            <person name="Mondo S."/>
            <person name="Nolan M."/>
            <person name="Ohm R."/>
            <person name="Pangilinan J."/>
            <person name="Park H.-J."/>
            <person name="Ramirez L."/>
            <person name="Alfaro M."/>
            <person name="Sun H."/>
            <person name="Tritt A."/>
            <person name="Yoshinaga Y."/>
            <person name="Zwiers L.-H."/>
            <person name="Turgeon B."/>
            <person name="Goodwin S."/>
            <person name="Spatafora J."/>
            <person name="Crous P."/>
            <person name="Grigoriev I."/>
        </authorList>
    </citation>
    <scope>NUCLEOTIDE SEQUENCE</scope>
    <source>
        <strain evidence="7">CBS 101060</strain>
    </source>
</reference>
<evidence type="ECO:0000256" key="2">
    <source>
        <dbReference type="SAM" id="Phobius"/>
    </source>
</evidence>
<evidence type="ECO:0000259" key="6">
    <source>
        <dbReference type="Pfam" id="PF20843"/>
    </source>
</evidence>
<protein>
    <submittedName>
        <fullName evidence="7">Cellular morphogenesis protein</fullName>
    </submittedName>
</protein>
<dbReference type="EMBL" id="MU006104">
    <property type="protein sequence ID" value="KAF2836227.1"/>
    <property type="molecule type" value="Genomic_DNA"/>
</dbReference>
<feature type="domain" description="Rax2-like second" evidence="5">
    <location>
        <begin position="227"/>
        <end position="376"/>
    </location>
</feature>
<organism evidence="7 8">
    <name type="scientific">Patellaria atrata CBS 101060</name>
    <dbReference type="NCBI Taxonomy" id="1346257"/>
    <lineage>
        <taxon>Eukaryota</taxon>
        <taxon>Fungi</taxon>
        <taxon>Dikarya</taxon>
        <taxon>Ascomycota</taxon>
        <taxon>Pezizomycotina</taxon>
        <taxon>Dothideomycetes</taxon>
        <taxon>Dothideomycetes incertae sedis</taxon>
        <taxon>Patellariales</taxon>
        <taxon>Patellariaceae</taxon>
        <taxon>Patellaria</taxon>
    </lineage>
</organism>
<feature type="chain" id="PRO_5040396145" evidence="3">
    <location>
        <begin position="33"/>
        <end position="1228"/>
    </location>
</feature>
<proteinExistence type="predicted"/>
<accession>A0A9P4S6K9</accession>
<evidence type="ECO:0000256" key="3">
    <source>
        <dbReference type="SAM" id="SignalP"/>
    </source>
</evidence>
<dbReference type="InterPro" id="IPR048266">
    <property type="entry name" value="Rax2-like_second"/>
</dbReference>
<evidence type="ECO:0000313" key="8">
    <source>
        <dbReference type="Proteomes" id="UP000799429"/>
    </source>
</evidence>
<evidence type="ECO:0000313" key="7">
    <source>
        <dbReference type="EMBL" id="KAF2836227.1"/>
    </source>
</evidence>
<feature type="signal peptide" evidence="3">
    <location>
        <begin position="1"/>
        <end position="32"/>
    </location>
</feature>
<feature type="domain" description="Rax2-like third" evidence="6">
    <location>
        <begin position="387"/>
        <end position="548"/>
    </location>
</feature>
<evidence type="ECO:0000259" key="5">
    <source>
        <dbReference type="Pfam" id="PF20842"/>
    </source>
</evidence>
<feature type="region of interest" description="Disordered" evidence="1">
    <location>
        <begin position="402"/>
        <end position="422"/>
    </location>
</feature>
<dbReference type="InterPro" id="IPR048265">
    <property type="entry name" value="Rax2-like_third"/>
</dbReference>
<dbReference type="PANTHER" id="PTHR31778:SF2">
    <property type="entry name" value="BUD SITE SELECTION PROTEIN RAX2"/>
    <property type="match status" value="1"/>
</dbReference>
<dbReference type="Pfam" id="PF20842">
    <property type="entry name" value="Rax2_2"/>
    <property type="match status" value="1"/>
</dbReference>
<evidence type="ECO:0000259" key="4">
    <source>
        <dbReference type="Pfam" id="PF12768"/>
    </source>
</evidence>
<keyword evidence="2" id="KW-1133">Transmembrane helix</keyword>
<comment type="caution">
    <text evidence="7">The sequence shown here is derived from an EMBL/GenBank/DDBJ whole genome shotgun (WGS) entry which is preliminary data.</text>
</comment>
<keyword evidence="3" id="KW-0732">Signal</keyword>
<dbReference type="Pfam" id="PF20843">
    <property type="entry name" value="Rax2_3"/>
    <property type="match status" value="1"/>
</dbReference>
<dbReference type="AlphaFoldDB" id="A0A9P4S6K9"/>
<dbReference type="SUPFAM" id="SSF117281">
    <property type="entry name" value="Kelch motif"/>
    <property type="match status" value="1"/>
</dbReference>
<dbReference type="Pfam" id="PF12768">
    <property type="entry name" value="Rax2"/>
    <property type="match status" value="1"/>
</dbReference>
<dbReference type="PANTHER" id="PTHR31778">
    <property type="entry name" value="BUD SITE SELECTION PROTEIN RAX2"/>
    <property type="match status" value="1"/>
</dbReference>
<feature type="compositionally biased region" description="Polar residues" evidence="1">
    <location>
        <begin position="406"/>
        <end position="422"/>
    </location>
</feature>
<gene>
    <name evidence="7" type="ORF">M501DRAFT_939902</name>
</gene>
<feature type="domain" description="Rax2-like C-terminal" evidence="4">
    <location>
        <begin position="908"/>
        <end position="1154"/>
    </location>
</feature>